<reference evidence="3" key="2">
    <citation type="submission" date="2020-05" db="UniProtKB">
        <authorList>
            <consortium name="EnsemblMetazoa"/>
        </authorList>
    </citation>
    <scope>IDENTIFICATION</scope>
</reference>
<sequence>MLGMRAVTTDRHARAALVSSSPNDDDVDDDGNGVHRPLTNSDVKRNLDGTNPGHRVPNWYKWWDIQ</sequence>
<dbReference type="EMBL" id="KE525342">
    <property type="protein sequence ID" value="KFB48890.1"/>
    <property type="molecule type" value="Genomic_DNA"/>
</dbReference>
<evidence type="ECO:0000256" key="1">
    <source>
        <dbReference type="SAM" id="MobiDB-lite"/>
    </source>
</evidence>
<proteinExistence type="predicted"/>
<evidence type="ECO:0000313" key="3">
    <source>
        <dbReference type="EnsemblMetazoa" id="ASIC017153-PA"/>
    </source>
</evidence>
<gene>
    <name evidence="2" type="ORF">ZHAS_00017153</name>
</gene>
<reference evidence="2 4" key="1">
    <citation type="journal article" date="2014" name="BMC Genomics">
        <title>Genome sequence of Anopheles sinensis provides insight into genetics basis of mosquito competence for malaria parasites.</title>
        <authorList>
            <person name="Zhou D."/>
            <person name="Zhang D."/>
            <person name="Ding G."/>
            <person name="Shi L."/>
            <person name="Hou Q."/>
            <person name="Ye Y."/>
            <person name="Xu Y."/>
            <person name="Zhou H."/>
            <person name="Xiong C."/>
            <person name="Li S."/>
            <person name="Yu J."/>
            <person name="Hong S."/>
            <person name="Yu X."/>
            <person name="Zou P."/>
            <person name="Chen C."/>
            <person name="Chang X."/>
            <person name="Wang W."/>
            <person name="Lv Y."/>
            <person name="Sun Y."/>
            <person name="Ma L."/>
            <person name="Shen B."/>
            <person name="Zhu C."/>
        </authorList>
    </citation>
    <scope>NUCLEOTIDE SEQUENCE [LARGE SCALE GENOMIC DNA]</scope>
</reference>
<organism evidence="2">
    <name type="scientific">Anopheles sinensis</name>
    <name type="common">Mosquito</name>
    <dbReference type="NCBI Taxonomy" id="74873"/>
    <lineage>
        <taxon>Eukaryota</taxon>
        <taxon>Metazoa</taxon>
        <taxon>Ecdysozoa</taxon>
        <taxon>Arthropoda</taxon>
        <taxon>Hexapoda</taxon>
        <taxon>Insecta</taxon>
        <taxon>Pterygota</taxon>
        <taxon>Neoptera</taxon>
        <taxon>Endopterygota</taxon>
        <taxon>Diptera</taxon>
        <taxon>Nematocera</taxon>
        <taxon>Culicoidea</taxon>
        <taxon>Culicidae</taxon>
        <taxon>Anophelinae</taxon>
        <taxon>Anopheles</taxon>
    </lineage>
</organism>
<dbReference type="VEuPathDB" id="VectorBase:ASIC017153"/>
<keyword evidence="4" id="KW-1185">Reference proteome</keyword>
<accession>A0A084WF96</accession>
<name>A0A084WF96_ANOSI</name>
<feature type="region of interest" description="Disordered" evidence="1">
    <location>
        <begin position="1"/>
        <end position="51"/>
    </location>
</feature>
<dbReference type="EMBL" id="ATLV01023319">
    <property type="status" value="NOT_ANNOTATED_CDS"/>
    <property type="molecule type" value="Genomic_DNA"/>
</dbReference>
<dbReference type="EnsemblMetazoa" id="ASIC017153-RA">
    <property type="protein sequence ID" value="ASIC017153-PA"/>
    <property type="gene ID" value="ASIC017153"/>
</dbReference>
<evidence type="ECO:0000313" key="2">
    <source>
        <dbReference type="EMBL" id="KFB48890.1"/>
    </source>
</evidence>
<protein>
    <submittedName>
        <fullName evidence="2 3">Uncharacterized protein</fullName>
    </submittedName>
</protein>
<dbReference type="AlphaFoldDB" id="A0A084WF96"/>
<evidence type="ECO:0000313" key="4">
    <source>
        <dbReference type="Proteomes" id="UP000030765"/>
    </source>
</evidence>
<dbReference type="Proteomes" id="UP000030765">
    <property type="component" value="Unassembled WGS sequence"/>
</dbReference>